<organism evidence="2 3">
    <name type="scientific">Aspergillus granulosus</name>
    <dbReference type="NCBI Taxonomy" id="176169"/>
    <lineage>
        <taxon>Eukaryota</taxon>
        <taxon>Fungi</taxon>
        <taxon>Dikarya</taxon>
        <taxon>Ascomycota</taxon>
        <taxon>Pezizomycotina</taxon>
        <taxon>Eurotiomycetes</taxon>
        <taxon>Eurotiomycetidae</taxon>
        <taxon>Eurotiales</taxon>
        <taxon>Aspergillaceae</taxon>
        <taxon>Aspergillus</taxon>
        <taxon>Aspergillus subgen. Nidulantes</taxon>
    </lineage>
</organism>
<keyword evidence="1" id="KW-0472">Membrane</keyword>
<feature type="transmembrane region" description="Helical" evidence="1">
    <location>
        <begin position="70"/>
        <end position="90"/>
    </location>
</feature>
<name>A0ABR4GZ55_9EURO</name>
<feature type="transmembrane region" description="Helical" evidence="1">
    <location>
        <begin position="110"/>
        <end position="135"/>
    </location>
</feature>
<dbReference type="EMBL" id="JBFXLT010000111">
    <property type="protein sequence ID" value="KAL2808494.1"/>
    <property type="molecule type" value="Genomic_DNA"/>
</dbReference>
<proteinExistence type="predicted"/>
<evidence type="ECO:0000256" key="1">
    <source>
        <dbReference type="SAM" id="Phobius"/>
    </source>
</evidence>
<sequence length="141" mass="15000">MAGRVLGFACDDSARIRDKTPETLLPCHGVSAQNLPEDAPGKDSGLELQHEPAIASLPNPESDWDRKQGWPVTIAGSSIFFVYLGLTYSYGIVQLHLAEARLASISTLSFIGSLGAAMEPLSGMLVAQIISLAGYRIIACI</sequence>
<dbReference type="Proteomes" id="UP001610334">
    <property type="component" value="Unassembled WGS sequence"/>
</dbReference>
<reference evidence="2 3" key="1">
    <citation type="submission" date="2024-07" db="EMBL/GenBank/DDBJ databases">
        <title>Section-level genome sequencing and comparative genomics of Aspergillus sections Usti and Cavernicolus.</title>
        <authorList>
            <consortium name="Lawrence Berkeley National Laboratory"/>
            <person name="Nybo J.L."/>
            <person name="Vesth T.C."/>
            <person name="Theobald S."/>
            <person name="Frisvad J.C."/>
            <person name="Larsen T.O."/>
            <person name="Kjaerboelling I."/>
            <person name="Rothschild-Mancinelli K."/>
            <person name="Lyhne E.K."/>
            <person name="Kogle M.E."/>
            <person name="Barry K."/>
            <person name="Clum A."/>
            <person name="Na H."/>
            <person name="Ledsgaard L."/>
            <person name="Lin J."/>
            <person name="Lipzen A."/>
            <person name="Kuo A."/>
            <person name="Riley R."/>
            <person name="Mondo S."/>
            <person name="Labutti K."/>
            <person name="Haridas S."/>
            <person name="Pangalinan J."/>
            <person name="Salamov A.A."/>
            <person name="Simmons B.A."/>
            <person name="Magnuson J.K."/>
            <person name="Chen J."/>
            <person name="Drula E."/>
            <person name="Henrissat B."/>
            <person name="Wiebenga A."/>
            <person name="Lubbers R.J."/>
            <person name="Gomes A.C."/>
            <person name="Makela M.R."/>
            <person name="Stajich J."/>
            <person name="Grigoriev I.V."/>
            <person name="Mortensen U.H."/>
            <person name="De Vries R.P."/>
            <person name="Baker S.E."/>
            <person name="Andersen M.R."/>
        </authorList>
    </citation>
    <scope>NUCLEOTIDE SEQUENCE [LARGE SCALE GENOMIC DNA]</scope>
    <source>
        <strain evidence="2 3">CBS 588.65</strain>
    </source>
</reference>
<keyword evidence="3" id="KW-1185">Reference proteome</keyword>
<accession>A0ABR4GZ55</accession>
<protein>
    <submittedName>
        <fullName evidence="2">Uncharacterized protein</fullName>
    </submittedName>
</protein>
<evidence type="ECO:0000313" key="3">
    <source>
        <dbReference type="Proteomes" id="UP001610334"/>
    </source>
</evidence>
<gene>
    <name evidence="2" type="ORF">BJX63DRAFT_436089</name>
</gene>
<keyword evidence="1" id="KW-0812">Transmembrane</keyword>
<comment type="caution">
    <text evidence="2">The sequence shown here is derived from an EMBL/GenBank/DDBJ whole genome shotgun (WGS) entry which is preliminary data.</text>
</comment>
<evidence type="ECO:0000313" key="2">
    <source>
        <dbReference type="EMBL" id="KAL2808494.1"/>
    </source>
</evidence>
<keyword evidence="1" id="KW-1133">Transmembrane helix</keyword>